<reference evidence="16 17" key="1">
    <citation type="journal article" date="2015" name="Genome Biol. Evol.">
        <title>Phylogenomic analyses indicate that early fungi evolved digesting cell walls of algal ancestors of land plants.</title>
        <authorList>
            <person name="Chang Y."/>
            <person name="Wang S."/>
            <person name="Sekimoto S."/>
            <person name="Aerts A.L."/>
            <person name="Choi C."/>
            <person name="Clum A."/>
            <person name="LaButti K.M."/>
            <person name="Lindquist E.A."/>
            <person name="Yee Ngan C."/>
            <person name="Ohm R.A."/>
            <person name="Salamov A.A."/>
            <person name="Grigoriev I.V."/>
            <person name="Spatafora J.W."/>
            <person name="Berbee M.L."/>
        </authorList>
    </citation>
    <scope>NUCLEOTIDE SEQUENCE [LARGE SCALE GENOMIC DNA]</scope>
    <source>
        <strain evidence="16 17">NRRL 28638</strain>
    </source>
</reference>
<evidence type="ECO:0000256" key="9">
    <source>
        <dbReference type="ARBA" id="ARBA00022753"/>
    </source>
</evidence>
<evidence type="ECO:0000256" key="6">
    <source>
        <dbReference type="ARBA" id="ARBA00012483"/>
    </source>
</evidence>
<dbReference type="PANTHER" id="PTHR46661">
    <property type="entry name" value="E3 UBIQUITIN-PROTEIN LIGASE ZNRF1-LIKE PROTEIN"/>
    <property type="match status" value="1"/>
</dbReference>
<feature type="domain" description="RING-type" evidence="15">
    <location>
        <begin position="122"/>
        <end position="162"/>
    </location>
</feature>
<dbReference type="SUPFAM" id="SSF57850">
    <property type="entry name" value="RING/U-box"/>
    <property type="match status" value="1"/>
</dbReference>
<dbReference type="Gene3D" id="3.30.40.10">
    <property type="entry name" value="Zinc/RING finger domain, C3HC4 (zinc finger)"/>
    <property type="match status" value="1"/>
</dbReference>
<comment type="pathway">
    <text evidence="5">Protein modification; protein ubiquitination.</text>
</comment>
<dbReference type="EC" id="2.3.2.27" evidence="6"/>
<evidence type="ECO:0000256" key="5">
    <source>
        <dbReference type="ARBA" id="ARBA00004906"/>
    </source>
</evidence>
<dbReference type="InterPro" id="IPR013083">
    <property type="entry name" value="Znf_RING/FYVE/PHD"/>
</dbReference>
<sequence>MASQPDSNFNPADFNPLQRTCIRCDAILAYHRQNTIPTMLGRGNRTNSQNSLLMECPSCNQSLTKFGRTKEEHEAHIRDCLESGTAQQSSLKYLVYTLKAPESDEDSPEAAESSTETNHGECVICFENLEPGNRVARLSCWCIFHKNCIEDWFQRSSNCPVHY</sequence>
<evidence type="ECO:0000256" key="13">
    <source>
        <dbReference type="ARBA" id="ARBA00023288"/>
    </source>
</evidence>
<dbReference type="OrthoDB" id="10057496at2759"/>
<evidence type="ECO:0000313" key="17">
    <source>
        <dbReference type="Proteomes" id="UP000070444"/>
    </source>
</evidence>
<evidence type="ECO:0000259" key="15">
    <source>
        <dbReference type="PROSITE" id="PS50089"/>
    </source>
</evidence>
<comment type="subcellular location">
    <subcellularLocation>
        <location evidence="3">Endosome</location>
    </subcellularLocation>
    <subcellularLocation>
        <location evidence="4">Lysosome</location>
    </subcellularLocation>
    <subcellularLocation>
        <location evidence="2">Membrane</location>
        <topology evidence="2">Peripheral membrane protein</topology>
    </subcellularLocation>
</comment>
<proteinExistence type="predicted"/>
<dbReference type="GO" id="GO:0070936">
    <property type="term" value="P:protein K48-linked ubiquitination"/>
    <property type="evidence" value="ECO:0007669"/>
    <property type="project" value="TreeGrafter"/>
</dbReference>
<evidence type="ECO:0000313" key="16">
    <source>
        <dbReference type="EMBL" id="KXN68493.1"/>
    </source>
</evidence>
<name>A0A137P090_CONC2</name>
<dbReference type="PANTHER" id="PTHR46661:SF4">
    <property type="entry name" value="RING-TYPE DOMAIN-CONTAINING PROTEIN"/>
    <property type="match status" value="1"/>
</dbReference>
<keyword evidence="9" id="KW-0967">Endosome</keyword>
<keyword evidence="14" id="KW-0862">Zinc</keyword>
<evidence type="ECO:0000256" key="14">
    <source>
        <dbReference type="PROSITE-ProRule" id="PRU00175"/>
    </source>
</evidence>
<evidence type="ECO:0000256" key="7">
    <source>
        <dbReference type="ARBA" id="ARBA00022679"/>
    </source>
</evidence>
<evidence type="ECO:0000256" key="3">
    <source>
        <dbReference type="ARBA" id="ARBA00004177"/>
    </source>
</evidence>
<keyword evidence="14" id="KW-0479">Metal-binding</keyword>
<keyword evidence="8" id="KW-0519">Myristate</keyword>
<evidence type="ECO:0000256" key="1">
    <source>
        <dbReference type="ARBA" id="ARBA00000900"/>
    </source>
</evidence>
<keyword evidence="10" id="KW-0833">Ubl conjugation pathway</keyword>
<dbReference type="STRING" id="796925.A0A137P090"/>
<evidence type="ECO:0000256" key="12">
    <source>
        <dbReference type="ARBA" id="ARBA00023228"/>
    </source>
</evidence>
<dbReference type="CDD" id="cd16489">
    <property type="entry name" value="mRING-CH-C4HC2H_ZNRF"/>
    <property type="match status" value="1"/>
</dbReference>
<dbReference type="SMART" id="SM00184">
    <property type="entry name" value="RING"/>
    <property type="match status" value="1"/>
</dbReference>
<evidence type="ECO:0000256" key="10">
    <source>
        <dbReference type="ARBA" id="ARBA00022786"/>
    </source>
</evidence>
<evidence type="ECO:0000256" key="4">
    <source>
        <dbReference type="ARBA" id="ARBA00004371"/>
    </source>
</evidence>
<evidence type="ECO:0000256" key="11">
    <source>
        <dbReference type="ARBA" id="ARBA00023136"/>
    </source>
</evidence>
<dbReference type="GO" id="GO:0016020">
    <property type="term" value="C:membrane"/>
    <property type="evidence" value="ECO:0007669"/>
    <property type="project" value="UniProtKB-SubCell"/>
</dbReference>
<keyword evidence="13" id="KW-0449">Lipoprotein</keyword>
<dbReference type="InterPro" id="IPR001841">
    <property type="entry name" value="Znf_RING"/>
</dbReference>
<gene>
    <name evidence="16" type="ORF">CONCODRAFT_79731</name>
</gene>
<evidence type="ECO:0000256" key="2">
    <source>
        <dbReference type="ARBA" id="ARBA00004170"/>
    </source>
</evidence>
<dbReference type="GO" id="GO:0043161">
    <property type="term" value="P:proteasome-mediated ubiquitin-dependent protein catabolic process"/>
    <property type="evidence" value="ECO:0007669"/>
    <property type="project" value="TreeGrafter"/>
</dbReference>
<keyword evidence="11" id="KW-0472">Membrane</keyword>
<protein>
    <recommendedName>
        <fullName evidence="6">RING-type E3 ubiquitin transferase</fullName>
        <ecNumber evidence="6">2.3.2.27</ecNumber>
    </recommendedName>
</protein>
<dbReference type="Pfam" id="PF13639">
    <property type="entry name" value="zf-RING_2"/>
    <property type="match status" value="1"/>
</dbReference>
<accession>A0A137P090</accession>
<feature type="non-terminal residue" evidence="16">
    <location>
        <position position="163"/>
    </location>
</feature>
<organism evidence="16 17">
    <name type="scientific">Conidiobolus coronatus (strain ATCC 28846 / CBS 209.66 / NRRL 28638)</name>
    <name type="common">Delacroixia coronata</name>
    <dbReference type="NCBI Taxonomy" id="796925"/>
    <lineage>
        <taxon>Eukaryota</taxon>
        <taxon>Fungi</taxon>
        <taxon>Fungi incertae sedis</taxon>
        <taxon>Zoopagomycota</taxon>
        <taxon>Entomophthoromycotina</taxon>
        <taxon>Entomophthoromycetes</taxon>
        <taxon>Entomophthorales</taxon>
        <taxon>Ancylistaceae</taxon>
        <taxon>Conidiobolus</taxon>
    </lineage>
</organism>
<keyword evidence="12" id="KW-0458">Lysosome</keyword>
<keyword evidence="7" id="KW-0808">Transferase</keyword>
<dbReference type="GO" id="GO:0008270">
    <property type="term" value="F:zinc ion binding"/>
    <property type="evidence" value="ECO:0007669"/>
    <property type="project" value="UniProtKB-KW"/>
</dbReference>
<dbReference type="Proteomes" id="UP000070444">
    <property type="component" value="Unassembled WGS sequence"/>
</dbReference>
<dbReference type="InterPro" id="IPR051878">
    <property type="entry name" value="ZNRF_ubiq-protein_ligase"/>
</dbReference>
<comment type="catalytic activity">
    <reaction evidence="1">
        <text>S-ubiquitinyl-[E2 ubiquitin-conjugating enzyme]-L-cysteine + [acceptor protein]-L-lysine = [E2 ubiquitin-conjugating enzyme]-L-cysteine + N(6)-ubiquitinyl-[acceptor protein]-L-lysine.</text>
        <dbReference type="EC" id="2.3.2.27"/>
    </reaction>
</comment>
<dbReference type="AlphaFoldDB" id="A0A137P090"/>
<keyword evidence="14" id="KW-0863">Zinc-finger</keyword>
<keyword evidence="17" id="KW-1185">Reference proteome</keyword>
<dbReference type="GO" id="GO:0061630">
    <property type="term" value="F:ubiquitin protein ligase activity"/>
    <property type="evidence" value="ECO:0007669"/>
    <property type="project" value="UniProtKB-EC"/>
</dbReference>
<dbReference type="GO" id="GO:0005768">
    <property type="term" value="C:endosome"/>
    <property type="evidence" value="ECO:0007669"/>
    <property type="project" value="UniProtKB-SubCell"/>
</dbReference>
<dbReference type="PROSITE" id="PS50089">
    <property type="entry name" value="ZF_RING_2"/>
    <property type="match status" value="1"/>
</dbReference>
<dbReference type="EMBL" id="KQ964573">
    <property type="protein sequence ID" value="KXN68493.1"/>
    <property type="molecule type" value="Genomic_DNA"/>
</dbReference>
<dbReference type="OMA" id="ISERDIC"/>
<evidence type="ECO:0000256" key="8">
    <source>
        <dbReference type="ARBA" id="ARBA00022707"/>
    </source>
</evidence>